<evidence type="ECO:0000313" key="4">
    <source>
        <dbReference type="Proteomes" id="UP000703590"/>
    </source>
</evidence>
<dbReference type="Proteomes" id="UP000703590">
    <property type="component" value="Unassembled WGS sequence"/>
</dbReference>
<evidence type="ECO:0000313" key="3">
    <source>
        <dbReference type="EMBL" id="MBN2965225.1"/>
    </source>
</evidence>
<sequence length="82" mass="8914">MRTFILLFSLLVFLGCSKVNKDNYDSLRVGMSYDAVVAVLGKPNSCDSVGEASSCVWGNVSKNIKVRFIADRAVLINAQGIQ</sequence>
<evidence type="ECO:0000256" key="1">
    <source>
        <dbReference type="ARBA" id="ARBA00022729"/>
    </source>
</evidence>
<dbReference type="RefSeq" id="WP_205459769.1">
    <property type="nucleotide sequence ID" value="NZ_JAFHKK010000027.1"/>
</dbReference>
<reference evidence="4" key="2">
    <citation type="submission" date="2021-02" db="EMBL/GenBank/DDBJ databases">
        <title>Sulfurospirillum tamanensis sp. nov.</title>
        <authorList>
            <person name="Merkel A.Y."/>
        </authorList>
    </citation>
    <scope>NUCLEOTIDE SEQUENCE [LARGE SCALE GENOMIC DNA]</scope>
    <source>
        <strain evidence="4">T05b</strain>
    </source>
</reference>
<gene>
    <name evidence="3" type="ORF">JWV37_10565</name>
</gene>
<feature type="signal peptide" evidence="2">
    <location>
        <begin position="1"/>
        <end position="21"/>
    </location>
</feature>
<keyword evidence="4" id="KW-1185">Reference proteome</keyword>
<reference evidence="3 4" key="1">
    <citation type="submission" date="2021-02" db="EMBL/GenBank/DDBJ databases">
        <title>Sulfurospirillum tamanensis sp. nov.</title>
        <authorList>
            <person name="Frolova A."/>
            <person name="Merkel A."/>
            <person name="Slobodkin A."/>
        </authorList>
    </citation>
    <scope>NUCLEOTIDE SEQUENCE [LARGE SCALE GENOMIC DNA]</scope>
    <source>
        <strain evidence="3 4">T05b</strain>
    </source>
</reference>
<dbReference type="InterPro" id="IPR037873">
    <property type="entry name" value="BamE-like"/>
</dbReference>
<reference evidence="3 4" key="3">
    <citation type="submission" date="2021-02" db="EMBL/GenBank/DDBJ databases">
        <authorList>
            <person name="Merkel A.Y."/>
        </authorList>
    </citation>
    <scope>NUCLEOTIDE SEQUENCE [LARGE SCALE GENOMIC DNA]</scope>
    <source>
        <strain evidence="3 4">T05b</strain>
    </source>
</reference>
<accession>A0ABS2WUE8</accession>
<name>A0ABS2WUE8_9BACT</name>
<organism evidence="3 4">
    <name type="scientific">Sulfurospirillum tamanense</name>
    <dbReference type="NCBI Taxonomy" id="2813362"/>
    <lineage>
        <taxon>Bacteria</taxon>
        <taxon>Pseudomonadati</taxon>
        <taxon>Campylobacterota</taxon>
        <taxon>Epsilonproteobacteria</taxon>
        <taxon>Campylobacterales</taxon>
        <taxon>Sulfurospirillaceae</taxon>
        <taxon>Sulfurospirillum</taxon>
    </lineage>
</organism>
<dbReference type="PROSITE" id="PS51257">
    <property type="entry name" value="PROKAR_LIPOPROTEIN"/>
    <property type="match status" value="1"/>
</dbReference>
<dbReference type="EMBL" id="JAFHKK010000027">
    <property type="protein sequence ID" value="MBN2965225.1"/>
    <property type="molecule type" value="Genomic_DNA"/>
</dbReference>
<evidence type="ECO:0000256" key="2">
    <source>
        <dbReference type="SAM" id="SignalP"/>
    </source>
</evidence>
<proteinExistence type="predicted"/>
<comment type="caution">
    <text evidence="3">The sequence shown here is derived from an EMBL/GenBank/DDBJ whole genome shotgun (WGS) entry which is preliminary data.</text>
</comment>
<keyword evidence="1 2" id="KW-0732">Signal</keyword>
<dbReference type="Gene3D" id="3.30.1450.10">
    <property type="match status" value="1"/>
</dbReference>
<feature type="chain" id="PRO_5047171947" evidence="2">
    <location>
        <begin position="22"/>
        <end position="82"/>
    </location>
</feature>
<protein>
    <submittedName>
        <fullName evidence="3">DUF3862 domain-containing protein</fullName>
    </submittedName>
</protein>